<protein>
    <recommendedName>
        <fullName evidence="4">Outer membrane protein assembly factor BamE</fullName>
    </recommendedName>
</protein>
<evidence type="ECO:0000313" key="7">
    <source>
        <dbReference type="EMBL" id="SHH27801.1"/>
    </source>
</evidence>
<evidence type="ECO:0000259" key="6">
    <source>
        <dbReference type="Pfam" id="PF04355"/>
    </source>
</evidence>
<keyword evidence="2 4" id="KW-0472">Membrane</keyword>
<dbReference type="PANTHER" id="PTHR37482">
    <property type="entry name" value="OUTER MEMBRANE PROTEIN ASSEMBLY FACTOR BAME"/>
    <property type="match status" value="1"/>
</dbReference>
<dbReference type="InterPro" id="IPR026592">
    <property type="entry name" value="BamE"/>
</dbReference>
<dbReference type="STRING" id="490188.SAMN04488068_3109"/>
<proteinExistence type="inferred from homology"/>
<organism evidence="7 8">
    <name type="scientific">Hydrocarboniphaga daqingensis</name>
    <dbReference type="NCBI Taxonomy" id="490188"/>
    <lineage>
        <taxon>Bacteria</taxon>
        <taxon>Pseudomonadati</taxon>
        <taxon>Pseudomonadota</taxon>
        <taxon>Gammaproteobacteria</taxon>
        <taxon>Nevskiales</taxon>
        <taxon>Nevskiaceae</taxon>
        <taxon>Hydrocarboniphaga</taxon>
    </lineage>
</organism>
<sequence length="150" mass="16843">MRILLLGLLALSLSACSLLYRLPTRQGNVIDQRDLAKLQVGMTREQVKYVMGTPVAGNPFRDDRWDYFGYYKSPRGDVTTRTVSLYFDTANHLVKMEGVDQVASNKTDELAKPDLNFVESEKKRDRIEAIRANDPPPMGDSQRPVPGGTP</sequence>
<comment type="function">
    <text evidence="4">Part of the outer membrane protein assembly complex, which is involved in assembly and insertion of beta-barrel proteins into the outer membrane.</text>
</comment>
<dbReference type="Pfam" id="PF04355">
    <property type="entry name" value="BamE"/>
    <property type="match status" value="1"/>
</dbReference>
<keyword evidence="1 4" id="KW-0732">Signal</keyword>
<evidence type="ECO:0000256" key="1">
    <source>
        <dbReference type="ARBA" id="ARBA00022729"/>
    </source>
</evidence>
<dbReference type="RefSeq" id="WP_072899012.1">
    <property type="nucleotide sequence ID" value="NZ_FQWZ01000008.1"/>
</dbReference>
<evidence type="ECO:0000256" key="5">
    <source>
        <dbReference type="SAM" id="MobiDB-lite"/>
    </source>
</evidence>
<comment type="subcellular location">
    <subcellularLocation>
        <location evidence="4">Cell outer membrane</location>
        <topology evidence="4">Lipid-anchor</topology>
    </subcellularLocation>
</comment>
<name>A0A1M5RNT5_9GAMM</name>
<feature type="region of interest" description="Disordered" evidence="5">
    <location>
        <begin position="116"/>
        <end position="150"/>
    </location>
</feature>
<dbReference type="GO" id="GO:0043165">
    <property type="term" value="P:Gram-negative-bacterium-type cell outer membrane assembly"/>
    <property type="evidence" value="ECO:0007669"/>
    <property type="project" value="UniProtKB-UniRule"/>
</dbReference>
<keyword evidence="4" id="KW-0449">Lipoprotein</keyword>
<evidence type="ECO:0000313" key="8">
    <source>
        <dbReference type="Proteomes" id="UP000199758"/>
    </source>
</evidence>
<dbReference type="GO" id="GO:0030674">
    <property type="term" value="F:protein-macromolecule adaptor activity"/>
    <property type="evidence" value="ECO:0007669"/>
    <property type="project" value="TreeGrafter"/>
</dbReference>
<evidence type="ECO:0000256" key="2">
    <source>
        <dbReference type="ARBA" id="ARBA00023136"/>
    </source>
</evidence>
<dbReference type="OrthoDB" id="9808250at2"/>
<keyword evidence="4" id="KW-0564">Palmitate</keyword>
<dbReference type="GO" id="GO:1990063">
    <property type="term" value="C:Bam protein complex"/>
    <property type="evidence" value="ECO:0007669"/>
    <property type="project" value="TreeGrafter"/>
</dbReference>
<gene>
    <name evidence="4" type="primary">bamE</name>
    <name evidence="7" type="ORF">SAMN04488068_3109</name>
</gene>
<dbReference type="PANTHER" id="PTHR37482:SF1">
    <property type="entry name" value="OUTER MEMBRANE PROTEIN ASSEMBLY FACTOR BAME"/>
    <property type="match status" value="1"/>
</dbReference>
<dbReference type="InterPro" id="IPR037873">
    <property type="entry name" value="BamE-like"/>
</dbReference>
<reference evidence="7 8" key="1">
    <citation type="submission" date="2016-11" db="EMBL/GenBank/DDBJ databases">
        <authorList>
            <person name="Jaros S."/>
            <person name="Januszkiewicz K."/>
            <person name="Wedrychowicz H."/>
        </authorList>
    </citation>
    <scope>NUCLEOTIDE SEQUENCE [LARGE SCALE GENOMIC DNA]</scope>
    <source>
        <strain evidence="7 8">CGMCC 1.7049</strain>
    </source>
</reference>
<evidence type="ECO:0000256" key="3">
    <source>
        <dbReference type="ARBA" id="ARBA00023237"/>
    </source>
</evidence>
<dbReference type="AlphaFoldDB" id="A0A1M5RNT5"/>
<dbReference type="Proteomes" id="UP000199758">
    <property type="component" value="Unassembled WGS sequence"/>
</dbReference>
<keyword evidence="8" id="KW-1185">Reference proteome</keyword>
<dbReference type="HAMAP" id="MF_00925">
    <property type="entry name" value="OM_assembly_BamE"/>
    <property type="match status" value="1"/>
</dbReference>
<dbReference type="EMBL" id="FQWZ01000008">
    <property type="protein sequence ID" value="SHH27801.1"/>
    <property type="molecule type" value="Genomic_DNA"/>
</dbReference>
<keyword evidence="3 4" id="KW-0998">Cell outer membrane</keyword>
<comment type="subunit">
    <text evidence="4">Part of the Bam complex.</text>
</comment>
<dbReference type="PROSITE" id="PS51257">
    <property type="entry name" value="PROKAR_LIPOPROTEIN"/>
    <property type="match status" value="1"/>
</dbReference>
<feature type="domain" description="Outer membrane protein assembly factor BamE" evidence="6">
    <location>
        <begin position="27"/>
        <end position="92"/>
    </location>
</feature>
<dbReference type="GO" id="GO:0051205">
    <property type="term" value="P:protein insertion into membrane"/>
    <property type="evidence" value="ECO:0007669"/>
    <property type="project" value="UniProtKB-UniRule"/>
</dbReference>
<evidence type="ECO:0000256" key="4">
    <source>
        <dbReference type="HAMAP-Rule" id="MF_00925"/>
    </source>
</evidence>
<dbReference type="Gene3D" id="3.30.1450.10">
    <property type="match status" value="1"/>
</dbReference>
<feature type="compositionally biased region" description="Basic and acidic residues" evidence="5">
    <location>
        <begin position="119"/>
        <end position="131"/>
    </location>
</feature>
<dbReference type="InterPro" id="IPR007450">
    <property type="entry name" value="BamE_dom"/>
</dbReference>
<comment type="similarity">
    <text evidence="4">Belongs to the BamE family.</text>
</comment>
<accession>A0A1M5RNT5</accession>